<evidence type="ECO:0000256" key="1">
    <source>
        <dbReference type="ARBA" id="ARBA00022679"/>
    </source>
</evidence>
<dbReference type="Proteomes" id="UP000483293">
    <property type="component" value="Unassembled WGS sequence"/>
</dbReference>
<evidence type="ECO:0000313" key="5">
    <source>
        <dbReference type="Proteomes" id="UP000483293"/>
    </source>
</evidence>
<dbReference type="Gene3D" id="3.40.1190.20">
    <property type="match status" value="1"/>
</dbReference>
<keyword evidence="1" id="KW-0808">Transferase</keyword>
<organism evidence="4 5">
    <name type="scientific">Bifidobacterium platyrrhinorum</name>
    <dbReference type="NCBI Taxonomy" id="2661628"/>
    <lineage>
        <taxon>Bacteria</taxon>
        <taxon>Bacillati</taxon>
        <taxon>Actinomycetota</taxon>
        <taxon>Actinomycetes</taxon>
        <taxon>Bifidobacteriales</taxon>
        <taxon>Bifidobacteriaceae</taxon>
        <taxon>Bifidobacterium</taxon>
    </lineage>
</organism>
<proteinExistence type="predicted"/>
<dbReference type="SUPFAM" id="SSF53613">
    <property type="entry name" value="Ribokinase-like"/>
    <property type="match status" value="1"/>
</dbReference>
<dbReference type="GO" id="GO:0005829">
    <property type="term" value="C:cytosol"/>
    <property type="evidence" value="ECO:0007669"/>
    <property type="project" value="TreeGrafter"/>
</dbReference>
<dbReference type="PANTHER" id="PTHR10584">
    <property type="entry name" value="SUGAR KINASE"/>
    <property type="match status" value="1"/>
</dbReference>
<comment type="caution">
    <text evidence="4">The sequence shown here is derived from an EMBL/GenBank/DDBJ whole genome shotgun (WGS) entry which is preliminary data.</text>
</comment>
<protein>
    <submittedName>
        <fullName evidence="4">Carbohydrate kinase</fullName>
    </submittedName>
</protein>
<dbReference type="InterPro" id="IPR011611">
    <property type="entry name" value="PfkB_dom"/>
</dbReference>
<accession>A0A6L9SP25</accession>
<evidence type="ECO:0000259" key="3">
    <source>
        <dbReference type="Pfam" id="PF00294"/>
    </source>
</evidence>
<reference evidence="4 5" key="1">
    <citation type="submission" date="2019-10" db="EMBL/GenBank/DDBJ databases">
        <title>Bifidobacterium from non-human primates.</title>
        <authorList>
            <person name="Modesto M."/>
        </authorList>
    </citation>
    <scope>NUCLEOTIDE SEQUENCE [LARGE SCALE GENOMIC DNA]</scope>
    <source>
        <strain evidence="4 5">SMA15</strain>
    </source>
</reference>
<dbReference type="InterPro" id="IPR029056">
    <property type="entry name" value="Ribokinase-like"/>
</dbReference>
<dbReference type="EMBL" id="WHZV01000001">
    <property type="protein sequence ID" value="NEG54260.1"/>
    <property type="molecule type" value="Genomic_DNA"/>
</dbReference>
<evidence type="ECO:0000256" key="2">
    <source>
        <dbReference type="ARBA" id="ARBA00022777"/>
    </source>
</evidence>
<dbReference type="PANTHER" id="PTHR10584:SF166">
    <property type="entry name" value="RIBOKINASE"/>
    <property type="match status" value="1"/>
</dbReference>
<dbReference type="AlphaFoldDB" id="A0A6L9SP25"/>
<name>A0A6L9SP25_9BIFI</name>
<keyword evidence="2 4" id="KW-0418">Kinase</keyword>
<gene>
    <name evidence="4" type="ORF">GFD21_00380</name>
</gene>
<feature type="domain" description="Carbohydrate kinase PfkB" evidence="3">
    <location>
        <begin position="15"/>
        <end position="313"/>
    </location>
</feature>
<sequence length="324" mass="34185">MGATREPKVLHLAQVVVDLTMRVDHLPERGGDIFATENGISAGGGYNVLYAVRRLGAPAAYMGGIGTGPMADVARKALADIDVPAEGATLTDVDTGYSVAMTEPDGERTFVSTRGAETMVPVDSYERIDLVDGDVVYLCGYSFSHTSNREAIMRFARRNAGWGGTVVFDVSPMVETIPDECLETVGLLHPLWSMNEREGAILTARFGLEPESGSADGGMTDRDRCAALARRFDSPVVLRVGADGAWYGTPDGSVEHVPPYRVSVVDTNGAGDAHAGALCAALFLGRPMREALRLANCAGALSTTHRGPATCPPLDELEAAAATL</sequence>
<dbReference type="Pfam" id="PF00294">
    <property type="entry name" value="PfkB"/>
    <property type="match status" value="1"/>
</dbReference>
<dbReference type="RefSeq" id="WP_163195951.1">
    <property type="nucleotide sequence ID" value="NZ_WHZV01000001.1"/>
</dbReference>
<evidence type="ECO:0000313" key="4">
    <source>
        <dbReference type="EMBL" id="NEG54260.1"/>
    </source>
</evidence>
<dbReference type="GO" id="GO:0016301">
    <property type="term" value="F:kinase activity"/>
    <property type="evidence" value="ECO:0007669"/>
    <property type="project" value="UniProtKB-KW"/>
</dbReference>
<keyword evidence="5" id="KW-1185">Reference proteome</keyword>